<comment type="subcellular location">
    <subcellularLocation>
        <location evidence="1">Cell inner membrane</location>
        <topology evidence="1">Single-pass type II membrane protein</topology>
        <orientation evidence="1">Periplasmic side</orientation>
    </subcellularLocation>
</comment>
<evidence type="ECO:0000313" key="17">
    <source>
        <dbReference type="EMBL" id="POR55347.1"/>
    </source>
</evidence>
<dbReference type="EMBL" id="PQFZ01000002">
    <property type="protein sequence ID" value="POR55347.1"/>
    <property type="molecule type" value="Genomic_DNA"/>
</dbReference>
<dbReference type="InterPro" id="IPR052029">
    <property type="entry name" value="PpiD_chaperone"/>
</dbReference>
<keyword evidence="7 15" id="KW-0472">Membrane</keyword>
<dbReference type="PROSITE" id="PS50198">
    <property type="entry name" value="PPIC_PPIASE_2"/>
    <property type="match status" value="1"/>
</dbReference>
<evidence type="ECO:0000256" key="8">
    <source>
        <dbReference type="ARBA" id="ARBA00023186"/>
    </source>
</evidence>
<evidence type="ECO:0000256" key="14">
    <source>
        <dbReference type="PROSITE-ProRule" id="PRU00278"/>
    </source>
</evidence>
<proteinExistence type="inferred from homology"/>
<evidence type="ECO:0000256" key="15">
    <source>
        <dbReference type="SAM" id="Phobius"/>
    </source>
</evidence>
<evidence type="ECO:0000313" key="18">
    <source>
        <dbReference type="Proteomes" id="UP000236919"/>
    </source>
</evidence>
<evidence type="ECO:0000256" key="9">
    <source>
        <dbReference type="ARBA" id="ARBA00030642"/>
    </source>
</evidence>
<evidence type="ECO:0000256" key="12">
    <source>
        <dbReference type="ARBA" id="ARBA00040743"/>
    </source>
</evidence>
<dbReference type="InterPro" id="IPR027304">
    <property type="entry name" value="Trigger_fact/SurA_dom_sf"/>
</dbReference>
<dbReference type="InterPro" id="IPR046357">
    <property type="entry name" value="PPIase_dom_sf"/>
</dbReference>
<feature type="transmembrane region" description="Helical" evidence="15">
    <location>
        <begin position="12"/>
        <end position="35"/>
    </location>
</feature>
<comment type="caution">
    <text evidence="17">The sequence shown here is derived from an EMBL/GenBank/DDBJ whole genome shotgun (WGS) entry which is preliminary data.</text>
</comment>
<dbReference type="InterPro" id="IPR000297">
    <property type="entry name" value="PPIase_PpiC"/>
</dbReference>
<dbReference type="Proteomes" id="UP000236919">
    <property type="component" value="Unassembled WGS sequence"/>
</dbReference>
<evidence type="ECO:0000256" key="5">
    <source>
        <dbReference type="ARBA" id="ARBA00022692"/>
    </source>
</evidence>
<keyword evidence="8" id="KW-0143">Chaperone</keyword>
<dbReference type="SUPFAM" id="SSF109998">
    <property type="entry name" value="Triger factor/SurA peptide-binding domain-like"/>
    <property type="match status" value="1"/>
</dbReference>
<protein>
    <recommendedName>
        <fullName evidence="2">Parvulin-like PPIase</fullName>
    </recommendedName>
    <alternativeName>
        <fullName evidence="9">Peptidyl-prolyl cis-trans isomerase plp</fullName>
    </alternativeName>
    <alternativeName>
        <fullName evidence="12">Periplasmic chaperone PpiD</fullName>
    </alternativeName>
    <alternativeName>
        <fullName evidence="13">Periplasmic folding chaperone</fullName>
    </alternativeName>
    <alternativeName>
        <fullName evidence="10">Rotamase plp</fullName>
    </alternativeName>
</protein>
<dbReference type="PANTHER" id="PTHR47529:SF1">
    <property type="entry name" value="PERIPLASMIC CHAPERONE PPID"/>
    <property type="match status" value="1"/>
</dbReference>
<keyword evidence="18" id="KW-1185">Reference proteome</keyword>
<name>A0A2S4MLU6_9HYPH</name>
<dbReference type="Pfam" id="PF13624">
    <property type="entry name" value="SurA_N_3"/>
    <property type="match status" value="1"/>
</dbReference>
<keyword evidence="6 15" id="KW-1133">Transmembrane helix</keyword>
<evidence type="ECO:0000256" key="4">
    <source>
        <dbReference type="ARBA" id="ARBA00022519"/>
    </source>
</evidence>
<evidence type="ECO:0000256" key="13">
    <source>
        <dbReference type="ARBA" id="ARBA00042775"/>
    </source>
</evidence>
<evidence type="ECO:0000256" key="7">
    <source>
        <dbReference type="ARBA" id="ARBA00023136"/>
    </source>
</evidence>
<dbReference type="GO" id="GO:0003755">
    <property type="term" value="F:peptidyl-prolyl cis-trans isomerase activity"/>
    <property type="evidence" value="ECO:0007669"/>
    <property type="project" value="UniProtKB-KW"/>
</dbReference>
<gene>
    <name evidence="17" type="ORF">CYD53_102233</name>
</gene>
<dbReference type="RefSeq" id="WP_245928077.1">
    <property type="nucleotide sequence ID" value="NZ_PQFZ01000002.1"/>
</dbReference>
<keyword evidence="5 15" id="KW-0812">Transmembrane</keyword>
<evidence type="ECO:0000256" key="2">
    <source>
        <dbReference type="ARBA" id="ARBA00018370"/>
    </source>
</evidence>
<dbReference type="Pfam" id="PF13145">
    <property type="entry name" value="Rotamase_2"/>
    <property type="match status" value="1"/>
</dbReference>
<evidence type="ECO:0000256" key="6">
    <source>
        <dbReference type="ARBA" id="ARBA00022989"/>
    </source>
</evidence>
<keyword evidence="14" id="KW-0697">Rotamase</keyword>
<evidence type="ECO:0000256" key="11">
    <source>
        <dbReference type="ARBA" id="ARBA00038408"/>
    </source>
</evidence>
<evidence type="ECO:0000256" key="3">
    <source>
        <dbReference type="ARBA" id="ARBA00022475"/>
    </source>
</evidence>
<dbReference type="SUPFAM" id="SSF54534">
    <property type="entry name" value="FKBP-like"/>
    <property type="match status" value="1"/>
</dbReference>
<keyword evidence="14 17" id="KW-0413">Isomerase</keyword>
<dbReference type="AlphaFoldDB" id="A0A2S4MLU6"/>
<keyword evidence="3" id="KW-1003">Cell membrane</keyword>
<organism evidence="17 18">
    <name type="scientific">Bosea psychrotolerans</name>
    <dbReference type="NCBI Taxonomy" id="1871628"/>
    <lineage>
        <taxon>Bacteria</taxon>
        <taxon>Pseudomonadati</taxon>
        <taxon>Pseudomonadota</taxon>
        <taxon>Alphaproteobacteria</taxon>
        <taxon>Hyphomicrobiales</taxon>
        <taxon>Boseaceae</taxon>
        <taxon>Bosea</taxon>
    </lineage>
</organism>
<dbReference type="Gene3D" id="3.10.50.40">
    <property type="match status" value="1"/>
</dbReference>
<evidence type="ECO:0000256" key="1">
    <source>
        <dbReference type="ARBA" id="ARBA00004382"/>
    </source>
</evidence>
<dbReference type="PANTHER" id="PTHR47529">
    <property type="entry name" value="PEPTIDYL-PROLYL CIS-TRANS ISOMERASE D"/>
    <property type="match status" value="1"/>
</dbReference>
<dbReference type="GO" id="GO:0005886">
    <property type="term" value="C:plasma membrane"/>
    <property type="evidence" value="ECO:0007669"/>
    <property type="project" value="UniProtKB-SubCell"/>
</dbReference>
<evidence type="ECO:0000259" key="16">
    <source>
        <dbReference type="PROSITE" id="PS50198"/>
    </source>
</evidence>
<accession>A0A2S4MLU6</accession>
<feature type="domain" description="PpiC" evidence="16">
    <location>
        <begin position="272"/>
        <end position="359"/>
    </location>
</feature>
<sequence length="637" mass="69072">MMMQGIRKAGQSFLGKLIISITFGFLILSFAIWGIGDIFRGYGRNEVARVGKVEIGLEQMRTAYQNEIQTLTRQQRRQITPDMARALGLDRQVLSRLVTEAVLDQTAQGMRLAVSDETIRNLIFDDPSFRDASGAFSPARFNELLRSNGYTEQVYVREQRATILRQQLAEMVVGAVAAPVALQEIGHRLRNEKRSVTLAHVPVSAASEIAAPTEAQLKTFFDERKAAFRAPEYRTANMLSITAETIADPASVSEDDVKARYEQIKGQRFSSPETRTIQQIAFPTPEEAQAAKARIDGGETYEALATQRNVAEKDLSLGTFTKSQVFDPAVRDAAFALAQGAVSAPVTSAFGSVLLRVTAITPERVRPYEEVAAELRSEIATSRATSLIADLHDKIEDQRAAAKPLAEIASELKLPLRTLGPVDASLRKPDGATEAAVPGGDATVQAIFRSDIGVDNEAIRLPRDTGYVWFDLTKIDPARAQGFDEVKAQVEAQWRADEVASKLSAKTRELVAQLDKGEAFDAVASAAGLTIEKAADLGRQEQRPELPANVVSLIFGTAVGKSGAAALADGGRVLFKVDSATVQPYARTTQEAENFARLLASSISEDILSQYVGKRQSELGVSVNEAAFRNATGGAQN</sequence>
<evidence type="ECO:0000256" key="10">
    <source>
        <dbReference type="ARBA" id="ARBA00031484"/>
    </source>
</evidence>
<keyword evidence="4" id="KW-0997">Cell inner membrane</keyword>
<dbReference type="Gene3D" id="1.10.4030.10">
    <property type="entry name" value="Porin chaperone SurA, peptide-binding domain"/>
    <property type="match status" value="1"/>
</dbReference>
<reference evidence="17 18" key="1">
    <citation type="submission" date="2018-01" db="EMBL/GenBank/DDBJ databases">
        <title>Genomic Encyclopedia of Type Strains, Phase III (KMG-III): the genomes of soil and plant-associated and newly described type strains.</title>
        <authorList>
            <person name="Whitman W."/>
        </authorList>
    </citation>
    <scope>NUCLEOTIDE SEQUENCE [LARGE SCALE GENOMIC DNA]</scope>
    <source>
        <strain evidence="17 18">1131</strain>
    </source>
</reference>
<comment type="similarity">
    <text evidence="11">Belongs to the PpiD chaperone family.</text>
</comment>